<protein>
    <submittedName>
        <fullName evidence="2">Transcriptional regulator, MarR family</fullName>
    </submittedName>
</protein>
<dbReference type="STRING" id="323259.Mhun_1533"/>
<gene>
    <name evidence="2" type="ordered locus">Mhun_1533</name>
</gene>
<reference evidence="3" key="1">
    <citation type="journal article" date="2016" name="Stand. Genomic Sci.">
        <title>Complete genome sequence of Methanospirillum hungatei type strain JF1.</title>
        <authorList>
            <person name="Gunsalus R.P."/>
            <person name="Cook L.E."/>
            <person name="Crable B."/>
            <person name="Rohlin L."/>
            <person name="McDonald E."/>
            <person name="Mouttaki H."/>
            <person name="Sieber J.R."/>
            <person name="Poweleit N."/>
            <person name="Zhou H."/>
            <person name="Lapidus A.L."/>
            <person name="Daligault H.E."/>
            <person name="Land M."/>
            <person name="Gilna P."/>
            <person name="Ivanova N."/>
            <person name="Kyrpides N."/>
            <person name="Culley D.E."/>
            <person name="McInerney M.J."/>
        </authorList>
    </citation>
    <scope>NUCLEOTIDE SEQUENCE [LARGE SCALE GENOMIC DNA]</scope>
    <source>
        <strain evidence="3">ATCC 27890 / DSM 864 / NBRC 100397 / JF-1</strain>
    </source>
</reference>
<proteinExistence type="predicted"/>
<dbReference type="InterPro" id="IPR036390">
    <property type="entry name" value="WH_DNA-bd_sf"/>
</dbReference>
<dbReference type="GeneID" id="3923197"/>
<evidence type="ECO:0000259" key="1">
    <source>
        <dbReference type="PROSITE" id="PS50995"/>
    </source>
</evidence>
<dbReference type="KEGG" id="mhu:Mhun_1533"/>
<sequence length="139" mass="16070">MDDPHEHLFRIFDHLIRLKAECSCGIFSECCLSDITIKQIAYLKLIDEHKDVTFSELAEITQNSKPTITGMIHKLSRMDCVYRESCPYDGRIQYIRLTDKGAMIARAEEKALQKVIDRVIASLDDQEIELLITLLKKVR</sequence>
<dbReference type="EnsemblBacteria" id="ABD41264">
    <property type="protein sequence ID" value="ABD41264"/>
    <property type="gene ID" value="Mhun_1533"/>
</dbReference>
<dbReference type="HOGENOM" id="CLU_083287_11_3_2"/>
<dbReference type="InterPro" id="IPR039422">
    <property type="entry name" value="MarR/SlyA-like"/>
</dbReference>
<evidence type="ECO:0000313" key="3">
    <source>
        <dbReference type="Proteomes" id="UP000001941"/>
    </source>
</evidence>
<dbReference type="EMBL" id="CP000254">
    <property type="protein sequence ID" value="ABD41264.1"/>
    <property type="molecule type" value="Genomic_DNA"/>
</dbReference>
<dbReference type="PROSITE" id="PS50995">
    <property type="entry name" value="HTH_MARR_2"/>
    <property type="match status" value="1"/>
</dbReference>
<evidence type="ECO:0000313" key="2">
    <source>
        <dbReference type="EMBL" id="ABD41264.1"/>
    </source>
</evidence>
<dbReference type="RefSeq" id="WP_011448530.1">
    <property type="nucleotide sequence ID" value="NC_007796.1"/>
</dbReference>
<dbReference type="SMART" id="SM00347">
    <property type="entry name" value="HTH_MARR"/>
    <property type="match status" value="1"/>
</dbReference>
<feature type="domain" description="HTH marR-type" evidence="1">
    <location>
        <begin position="1"/>
        <end position="139"/>
    </location>
</feature>
<dbReference type="SUPFAM" id="SSF46785">
    <property type="entry name" value="Winged helix' DNA-binding domain"/>
    <property type="match status" value="1"/>
</dbReference>
<accession>Q2FP33</accession>
<name>Q2FP33_METHJ</name>
<dbReference type="PRINTS" id="PR00598">
    <property type="entry name" value="HTHMARR"/>
</dbReference>
<dbReference type="OrthoDB" id="106463at2157"/>
<dbReference type="InterPro" id="IPR036388">
    <property type="entry name" value="WH-like_DNA-bd_sf"/>
</dbReference>
<keyword evidence="3" id="KW-1185">Reference proteome</keyword>
<dbReference type="PANTHER" id="PTHR33164">
    <property type="entry name" value="TRANSCRIPTIONAL REGULATOR, MARR FAMILY"/>
    <property type="match status" value="1"/>
</dbReference>
<organism evidence="2 3">
    <name type="scientific">Methanospirillum hungatei JF-1 (strain ATCC 27890 / DSM 864 / NBRC 100397 / JF-1)</name>
    <dbReference type="NCBI Taxonomy" id="323259"/>
    <lineage>
        <taxon>Archaea</taxon>
        <taxon>Methanobacteriati</taxon>
        <taxon>Methanobacteriota</taxon>
        <taxon>Stenosarchaea group</taxon>
        <taxon>Methanomicrobia</taxon>
        <taxon>Methanomicrobiales</taxon>
        <taxon>Methanospirillaceae</taxon>
        <taxon>Methanospirillum</taxon>
    </lineage>
</organism>
<dbReference type="eggNOG" id="arCOG03178">
    <property type="taxonomic scope" value="Archaea"/>
</dbReference>
<dbReference type="Pfam" id="PF01047">
    <property type="entry name" value="MarR"/>
    <property type="match status" value="1"/>
</dbReference>
<dbReference type="AlphaFoldDB" id="Q2FP33"/>
<dbReference type="GO" id="GO:0003700">
    <property type="term" value="F:DNA-binding transcription factor activity"/>
    <property type="evidence" value="ECO:0007669"/>
    <property type="project" value="InterPro"/>
</dbReference>
<dbReference type="InterPro" id="IPR000835">
    <property type="entry name" value="HTH_MarR-typ"/>
</dbReference>
<dbReference type="Proteomes" id="UP000001941">
    <property type="component" value="Chromosome"/>
</dbReference>
<dbReference type="InParanoid" id="Q2FP33"/>
<dbReference type="PANTHER" id="PTHR33164:SF43">
    <property type="entry name" value="HTH-TYPE TRANSCRIPTIONAL REPRESSOR YETL"/>
    <property type="match status" value="1"/>
</dbReference>
<dbReference type="GO" id="GO:0006950">
    <property type="term" value="P:response to stress"/>
    <property type="evidence" value="ECO:0007669"/>
    <property type="project" value="TreeGrafter"/>
</dbReference>
<dbReference type="Gene3D" id="1.10.10.10">
    <property type="entry name" value="Winged helix-like DNA-binding domain superfamily/Winged helix DNA-binding domain"/>
    <property type="match status" value="1"/>
</dbReference>